<feature type="domain" description="MCM C-terminal AAA(+) ATPase" evidence="5">
    <location>
        <begin position="10"/>
        <end position="117"/>
    </location>
</feature>
<dbReference type="GO" id="GO:0017116">
    <property type="term" value="F:single-stranded DNA helicase activity"/>
    <property type="evidence" value="ECO:0007669"/>
    <property type="project" value="TreeGrafter"/>
</dbReference>
<keyword evidence="6" id="KW-0378">Hydrolase</keyword>
<evidence type="ECO:0000313" key="7">
    <source>
        <dbReference type="Proteomes" id="UP000595437"/>
    </source>
</evidence>
<comment type="similarity">
    <text evidence="3">Belongs to the MCM family.</text>
</comment>
<proteinExistence type="inferred from homology"/>
<dbReference type="PROSITE" id="PS50051">
    <property type="entry name" value="MCM_2"/>
    <property type="match status" value="1"/>
</dbReference>
<reference evidence="7" key="1">
    <citation type="submission" date="2021-01" db="EMBL/GenBank/DDBJ databases">
        <title>Caligus Genome Assembly.</title>
        <authorList>
            <person name="Gallardo-Escarate C."/>
        </authorList>
    </citation>
    <scope>NUCLEOTIDE SEQUENCE [LARGE SCALE GENOMIC DNA]</scope>
</reference>
<feature type="signal peptide" evidence="4">
    <location>
        <begin position="1"/>
        <end position="19"/>
    </location>
</feature>
<dbReference type="OrthoDB" id="422555at2759"/>
<dbReference type="EMBL" id="CP045890">
    <property type="protein sequence ID" value="QQP56796.1"/>
    <property type="molecule type" value="Genomic_DNA"/>
</dbReference>
<dbReference type="Pfam" id="PF00493">
    <property type="entry name" value="MCM"/>
    <property type="match status" value="1"/>
</dbReference>
<dbReference type="InterPro" id="IPR001208">
    <property type="entry name" value="MCM_dom"/>
</dbReference>
<dbReference type="AlphaFoldDB" id="A0A7T8QVQ5"/>
<dbReference type="Proteomes" id="UP000595437">
    <property type="component" value="Chromosome 1"/>
</dbReference>
<evidence type="ECO:0000256" key="2">
    <source>
        <dbReference type="ARBA" id="ARBA00022840"/>
    </source>
</evidence>
<dbReference type="GO" id="GO:0005634">
    <property type="term" value="C:nucleus"/>
    <property type="evidence" value="ECO:0007669"/>
    <property type="project" value="TreeGrafter"/>
</dbReference>
<dbReference type="PANTHER" id="PTHR11630">
    <property type="entry name" value="DNA REPLICATION LICENSING FACTOR MCM FAMILY MEMBER"/>
    <property type="match status" value="1"/>
</dbReference>
<dbReference type="GO" id="GO:0005524">
    <property type="term" value="F:ATP binding"/>
    <property type="evidence" value="ECO:0007669"/>
    <property type="project" value="UniProtKB-KW"/>
</dbReference>
<keyword evidence="4" id="KW-0732">Signal</keyword>
<accession>A0A7T8QVQ5</accession>
<keyword evidence="7" id="KW-1185">Reference proteome</keyword>
<evidence type="ECO:0000256" key="4">
    <source>
        <dbReference type="SAM" id="SignalP"/>
    </source>
</evidence>
<dbReference type="GO" id="GO:0003697">
    <property type="term" value="F:single-stranded DNA binding"/>
    <property type="evidence" value="ECO:0007669"/>
    <property type="project" value="TreeGrafter"/>
</dbReference>
<evidence type="ECO:0000259" key="5">
    <source>
        <dbReference type="PROSITE" id="PS50051"/>
    </source>
</evidence>
<name>A0A7T8QVQ5_CALRO</name>
<evidence type="ECO:0000313" key="6">
    <source>
        <dbReference type="EMBL" id="QQP56796.1"/>
    </source>
</evidence>
<keyword evidence="2 3" id="KW-0067">ATP-binding</keyword>
<dbReference type="SUPFAM" id="SSF52540">
    <property type="entry name" value="P-loop containing nucleoside triphosphate hydrolases"/>
    <property type="match status" value="1"/>
</dbReference>
<feature type="chain" id="PRO_5031094304" evidence="4">
    <location>
        <begin position="20"/>
        <end position="243"/>
    </location>
</feature>
<gene>
    <name evidence="6" type="ORF">FKW44_001580</name>
</gene>
<evidence type="ECO:0000256" key="3">
    <source>
        <dbReference type="RuleBase" id="RU004070"/>
    </source>
</evidence>
<dbReference type="PANTHER" id="PTHR11630:SF47">
    <property type="entry name" value="DNA HELICASE MCM8"/>
    <property type="match status" value="1"/>
</dbReference>
<keyword evidence="1 3" id="KW-0547">Nucleotide-binding</keyword>
<protein>
    <submittedName>
        <fullName evidence="6">DNA helicase MCM8</fullName>
    </submittedName>
</protein>
<keyword evidence="3" id="KW-0238">DNA-binding</keyword>
<dbReference type="GO" id="GO:0042555">
    <property type="term" value="C:MCM complex"/>
    <property type="evidence" value="ECO:0007669"/>
    <property type="project" value="TreeGrafter"/>
</dbReference>
<feature type="non-terminal residue" evidence="6">
    <location>
        <position position="1"/>
    </location>
</feature>
<sequence>AWFTHFVPVFLGMSWSRLGFSLGYLDTGNSIPVRGDPHVLVVGDPGLGKSQMLTACAKVAPRGVFVTGNTTTTAGLTVTLSKDGSNDFTLEAGALILADQGHCCIDEFDKMQGQHHSRQCPWPRVVWFARFRLEQLFWPLRIPLGDTMIAHEHPALLSRFDIVFILIDRPDEHLDHCIGKQSRGISLSPPYASQTETLDSLDQNNNLKSRLKARMGKTQQIAPSLLRKYIAYARRYVFPKLTT</sequence>
<evidence type="ECO:0000256" key="1">
    <source>
        <dbReference type="ARBA" id="ARBA00022741"/>
    </source>
</evidence>
<dbReference type="InterPro" id="IPR031327">
    <property type="entry name" value="MCM"/>
</dbReference>
<dbReference type="SMART" id="SM00350">
    <property type="entry name" value="MCM"/>
    <property type="match status" value="1"/>
</dbReference>
<keyword evidence="6" id="KW-0347">Helicase</keyword>
<feature type="non-terminal residue" evidence="6">
    <location>
        <position position="243"/>
    </location>
</feature>
<dbReference type="Gene3D" id="3.40.50.300">
    <property type="entry name" value="P-loop containing nucleotide triphosphate hydrolases"/>
    <property type="match status" value="2"/>
</dbReference>
<dbReference type="PRINTS" id="PR01657">
    <property type="entry name" value="MCMFAMILY"/>
</dbReference>
<dbReference type="InterPro" id="IPR027417">
    <property type="entry name" value="P-loop_NTPase"/>
</dbReference>
<organism evidence="6 7">
    <name type="scientific">Caligus rogercresseyi</name>
    <name type="common">Sea louse</name>
    <dbReference type="NCBI Taxonomy" id="217165"/>
    <lineage>
        <taxon>Eukaryota</taxon>
        <taxon>Metazoa</taxon>
        <taxon>Ecdysozoa</taxon>
        <taxon>Arthropoda</taxon>
        <taxon>Crustacea</taxon>
        <taxon>Multicrustacea</taxon>
        <taxon>Hexanauplia</taxon>
        <taxon>Copepoda</taxon>
        <taxon>Siphonostomatoida</taxon>
        <taxon>Caligidae</taxon>
        <taxon>Caligus</taxon>
    </lineage>
</organism>